<dbReference type="EMBL" id="JAEUGD010000066">
    <property type="protein sequence ID" value="MBL6449266.1"/>
    <property type="molecule type" value="Genomic_DNA"/>
</dbReference>
<dbReference type="InterPro" id="IPR012944">
    <property type="entry name" value="SusD_RagB_dom"/>
</dbReference>
<evidence type="ECO:0000256" key="5">
    <source>
        <dbReference type="ARBA" id="ARBA00023237"/>
    </source>
</evidence>
<keyword evidence="5" id="KW-0998">Cell outer membrane</keyword>
<evidence type="ECO:0000259" key="7">
    <source>
        <dbReference type="Pfam" id="PF14322"/>
    </source>
</evidence>
<evidence type="ECO:0000256" key="3">
    <source>
        <dbReference type="ARBA" id="ARBA00022729"/>
    </source>
</evidence>
<comment type="subcellular location">
    <subcellularLocation>
        <location evidence="1">Cell outer membrane</location>
    </subcellularLocation>
</comment>
<keyword evidence="9" id="KW-1185">Reference proteome</keyword>
<feature type="domain" description="RagB/SusD" evidence="6">
    <location>
        <begin position="256"/>
        <end position="537"/>
    </location>
</feature>
<evidence type="ECO:0000313" key="8">
    <source>
        <dbReference type="EMBL" id="MBL6449266.1"/>
    </source>
</evidence>
<dbReference type="RefSeq" id="WP_202858797.1">
    <property type="nucleotide sequence ID" value="NZ_JAEUGD010000066.1"/>
</dbReference>
<evidence type="ECO:0000256" key="2">
    <source>
        <dbReference type="ARBA" id="ARBA00006275"/>
    </source>
</evidence>
<organism evidence="8 9">
    <name type="scientific">Fulvivirga marina</name>
    <dbReference type="NCBI Taxonomy" id="2494733"/>
    <lineage>
        <taxon>Bacteria</taxon>
        <taxon>Pseudomonadati</taxon>
        <taxon>Bacteroidota</taxon>
        <taxon>Cytophagia</taxon>
        <taxon>Cytophagales</taxon>
        <taxon>Fulvivirgaceae</taxon>
        <taxon>Fulvivirga</taxon>
    </lineage>
</organism>
<reference evidence="8" key="1">
    <citation type="submission" date="2021-01" db="EMBL/GenBank/DDBJ databases">
        <title>Fulvivirga kasyanovii gen. nov., sp nov., a novel member of the phylum Bacteroidetes isolated from seawater in a mussel farm.</title>
        <authorList>
            <person name="Zhao L.-H."/>
            <person name="Wang Z.-J."/>
        </authorList>
    </citation>
    <scope>NUCLEOTIDE SEQUENCE</scope>
    <source>
        <strain evidence="8">29W222</strain>
    </source>
</reference>
<feature type="domain" description="SusD-like N-terminal" evidence="7">
    <location>
        <begin position="20"/>
        <end position="210"/>
    </location>
</feature>
<comment type="similarity">
    <text evidence="2">Belongs to the SusD family.</text>
</comment>
<keyword evidence="4" id="KW-0472">Membrane</keyword>
<evidence type="ECO:0000256" key="1">
    <source>
        <dbReference type="ARBA" id="ARBA00004442"/>
    </source>
</evidence>
<dbReference type="InterPro" id="IPR011990">
    <property type="entry name" value="TPR-like_helical_dom_sf"/>
</dbReference>
<dbReference type="GO" id="GO:0009279">
    <property type="term" value="C:cell outer membrane"/>
    <property type="evidence" value="ECO:0007669"/>
    <property type="project" value="UniProtKB-SubCell"/>
</dbReference>
<evidence type="ECO:0000259" key="6">
    <source>
        <dbReference type="Pfam" id="PF07980"/>
    </source>
</evidence>
<dbReference type="PROSITE" id="PS51257">
    <property type="entry name" value="PROKAR_LIPOPROTEIN"/>
    <property type="match status" value="1"/>
</dbReference>
<dbReference type="Proteomes" id="UP000614216">
    <property type="component" value="Unassembled WGS sequence"/>
</dbReference>
<accession>A0A937KDL6</accession>
<evidence type="ECO:0000256" key="4">
    <source>
        <dbReference type="ARBA" id="ARBA00023136"/>
    </source>
</evidence>
<comment type="caution">
    <text evidence="8">The sequence shown here is derived from an EMBL/GenBank/DDBJ whole genome shotgun (WGS) entry which is preliminary data.</text>
</comment>
<evidence type="ECO:0000313" key="9">
    <source>
        <dbReference type="Proteomes" id="UP000614216"/>
    </source>
</evidence>
<dbReference type="Pfam" id="PF07980">
    <property type="entry name" value="SusD_RagB"/>
    <property type="match status" value="1"/>
</dbReference>
<gene>
    <name evidence="8" type="ORF">JMN32_23350</name>
</gene>
<protein>
    <submittedName>
        <fullName evidence="8">RagB/SusD family nutrient uptake outer membrane protein</fullName>
    </submittedName>
</protein>
<dbReference type="InterPro" id="IPR033985">
    <property type="entry name" value="SusD-like_N"/>
</dbReference>
<dbReference type="Gene3D" id="1.25.40.390">
    <property type="match status" value="1"/>
</dbReference>
<keyword evidence="3" id="KW-0732">Signal</keyword>
<dbReference type="AlphaFoldDB" id="A0A937KDL6"/>
<dbReference type="Pfam" id="PF14322">
    <property type="entry name" value="SusD-like_3"/>
    <property type="match status" value="1"/>
</dbReference>
<proteinExistence type="inferred from homology"/>
<name>A0A937KDL6_9BACT</name>
<dbReference type="SUPFAM" id="SSF48452">
    <property type="entry name" value="TPR-like"/>
    <property type="match status" value="1"/>
</dbReference>
<sequence>MKNIISILGLLTMILTSCSDFLEEENKSSVTAEDFYITAEGFESLVNANYSQLREIYGGEAYIFCSGTDLYAEGRNAEPPGLSQYTQLTASSEGIAELYNSCYEAIQVANMALHYGELTEKTSTLDQRLAEIRYLRANAYFLLVQTYGGVSLVTEYISNPKLAFDRSSAEEVYDFIISELEEALKGVGAGTYDGRVTKRAVEHLLAKVHLTRGYEPFGASNDFSAAATYADNAIAGQGLTIPFLELWVPGNEMNSEVIFSVQFDQASISADPYNLGNMQAGYFSSYQGGSESAGDAPYRTYTLCPTQFAISLFDEGDERWEGTFMTTVYERYYDFYDVEDHGSLTVTEYYGPKWASTLEDQAAYEAAHPEATFHPYGIYVPSVSRNFDYETIPVRKFDDPNALFGEGRVSSRDIILSRLADTYLIAAEAYLQSGDPATGLLRLNEVRNRAGVAEATLAEFDIDYILDERGRELLGEYHRWFDLKRTGKLVERASAHHYLIEESNFVGANGEMKILRPIPQEALDLNQNRDFPQNPAYQ</sequence>